<reference evidence="1" key="2">
    <citation type="journal article" date="2015" name="Data Brief">
        <title>Shoot transcriptome of the giant reed, Arundo donax.</title>
        <authorList>
            <person name="Barrero R.A."/>
            <person name="Guerrero F.D."/>
            <person name="Moolhuijzen P."/>
            <person name="Goolsby J.A."/>
            <person name="Tidwell J."/>
            <person name="Bellgard S.E."/>
            <person name="Bellgard M.I."/>
        </authorList>
    </citation>
    <scope>NUCLEOTIDE SEQUENCE</scope>
    <source>
        <tissue evidence="1">Shoot tissue taken approximately 20 cm above the soil surface</tissue>
    </source>
</reference>
<protein>
    <submittedName>
        <fullName evidence="1">Uncharacterized protein</fullName>
    </submittedName>
</protein>
<organism evidence="1">
    <name type="scientific">Arundo donax</name>
    <name type="common">Giant reed</name>
    <name type="synonym">Donax arundinaceus</name>
    <dbReference type="NCBI Taxonomy" id="35708"/>
    <lineage>
        <taxon>Eukaryota</taxon>
        <taxon>Viridiplantae</taxon>
        <taxon>Streptophyta</taxon>
        <taxon>Embryophyta</taxon>
        <taxon>Tracheophyta</taxon>
        <taxon>Spermatophyta</taxon>
        <taxon>Magnoliopsida</taxon>
        <taxon>Liliopsida</taxon>
        <taxon>Poales</taxon>
        <taxon>Poaceae</taxon>
        <taxon>PACMAD clade</taxon>
        <taxon>Arundinoideae</taxon>
        <taxon>Arundineae</taxon>
        <taxon>Arundo</taxon>
    </lineage>
</organism>
<sequence>MATPSERRLFLLLVDDATCYM</sequence>
<proteinExistence type="predicted"/>
<evidence type="ECO:0000313" key="1">
    <source>
        <dbReference type="EMBL" id="JAD26464.1"/>
    </source>
</evidence>
<reference evidence="1" key="1">
    <citation type="submission" date="2014-09" db="EMBL/GenBank/DDBJ databases">
        <authorList>
            <person name="Magalhaes I.L.F."/>
            <person name="Oliveira U."/>
            <person name="Santos F.R."/>
            <person name="Vidigal T.H.D.A."/>
            <person name="Brescovit A.D."/>
            <person name="Santos A.J."/>
        </authorList>
    </citation>
    <scope>NUCLEOTIDE SEQUENCE</scope>
    <source>
        <tissue evidence="1">Shoot tissue taken approximately 20 cm above the soil surface</tissue>
    </source>
</reference>
<name>A0A0A8YIZ6_ARUDO</name>
<accession>A0A0A8YIZ6</accession>
<dbReference type="AlphaFoldDB" id="A0A0A8YIZ6"/>
<dbReference type="EMBL" id="GBRH01271431">
    <property type="protein sequence ID" value="JAD26464.1"/>
    <property type="molecule type" value="Transcribed_RNA"/>
</dbReference>